<dbReference type="AlphaFoldDB" id="A0A0P9GPH7"/>
<evidence type="ECO:0000313" key="2">
    <source>
        <dbReference type="Proteomes" id="UP000240475"/>
    </source>
</evidence>
<accession>A0A0P9GPH7</accession>
<gene>
    <name evidence="1" type="ORF">DA456_01085</name>
</gene>
<dbReference type="EMBL" id="CP028490">
    <property type="protein sequence ID" value="AVX22098.1"/>
    <property type="molecule type" value="Genomic_DNA"/>
</dbReference>
<proteinExistence type="predicted"/>
<name>A0A0P9GPH7_PSESX</name>
<organism evidence="1 2">
    <name type="scientific">Pseudomonas syringae pv. atrofaciens</name>
    <dbReference type="NCBI Taxonomy" id="192087"/>
    <lineage>
        <taxon>Bacteria</taxon>
        <taxon>Pseudomonadati</taxon>
        <taxon>Pseudomonadota</taxon>
        <taxon>Gammaproteobacteria</taxon>
        <taxon>Pseudomonadales</taxon>
        <taxon>Pseudomonadaceae</taxon>
        <taxon>Pseudomonas</taxon>
        <taxon>Pseudomonas syringae</taxon>
    </lineage>
</organism>
<dbReference type="RefSeq" id="WP_029572379.1">
    <property type="nucleotide sequence ID" value="NZ_CP028490.1"/>
</dbReference>
<evidence type="ECO:0000313" key="1">
    <source>
        <dbReference type="EMBL" id="AVX22098.1"/>
    </source>
</evidence>
<dbReference type="Proteomes" id="UP000240475">
    <property type="component" value="Chromosome"/>
</dbReference>
<reference evidence="1 2" key="1">
    <citation type="submission" date="2018-04" db="EMBL/GenBank/DDBJ databases">
        <authorList>
            <person name="Cha J.-S."/>
        </authorList>
    </citation>
    <scope>NUCLEOTIDE SEQUENCE [LARGE SCALE GENOMIC DNA]</scope>
    <source>
        <strain evidence="1 2">LMG5095</strain>
    </source>
</reference>
<sequence length="415" mass="47571">MKLPVSPYPSIGEVVYEIATRSGLVLSTEGTGLYDDLKAFKDERRRPGLDPIEIPTTILFKLENRLATFIGDEVFANSIFVAWRRWLEYYASIIPRHDAGLLHRRDMMYLLWPTIFAFGGSLVLKMIHHILPIVPLGKLLSATAPFGFLVEAFCTWGTKDYTKICEYRAEVNAIDLDNCRDTLDDWLRGSAVPNLDRAREILQALGLGEEFAPKLWMVAARLLARTPLKYREAILNHLDLPEDADSALEAYYWRKRQLAIERAESLNIGPDRPFSAIREALYNPATPRDAHAVEDMLRRLEKTWEPISEETYHIIDWLRGRFLVLSGQEEQALKYYQNAYIHGVGREADVFNHVLPEALALAGKLGKKKWVARFDSLLGLHRKGDWNGDPESFKALFEKHFDSRLLYGKPDPTRD</sequence>
<protein>
    <submittedName>
        <fullName evidence="1">Uncharacterized protein</fullName>
    </submittedName>
</protein>